<reference evidence="1" key="1">
    <citation type="submission" date="2019-08" db="EMBL/GenBank/DDBJ databases">
        <title>The genome of the North American firefly Photinus pyralis.</title>
        <authorList>
            <consortium name="Photinus pyralis genome working group"/>
            <person name="Fallon T.R."/>
            <person name="Sander Lower S.E."/>
            <person name="Weng J.-K."/>
        </authorList>
    </citation>
    <scope>NUCLEOTIDE SEQUENCE</scope>
    <source>
        <strain evidence="1">TRF0915ILg1</strain>
        <tissue evidence="1">Whole body</tissue>
    </source>
</reference>
<dbReference type="AlphaFoldDB" id="A0A8K0GJ23"/>
<dbReference type="EMBL" id="VTPC01001808">
    <property type="protein sequence ID" value="KAF2901186.1"/>
    <property type="molecule type" value="Genomic_DNA"/>
</dbReference>
<protein>
    <submittedName>
        <fullName evidence="1">Uncharacterized protein</fullName>
    </submittedName>
</protein>
<accession>A0A8K0GJ23</accession>
<keyword evidence="2" id="KW-1185">Reference proteome</keyword>
<evidence type="ECO:0000313" key="2">
    <source>
        <dbReference type="Proteomes" id="UP000801492"/>
    </source>
</evidence>
<comment type="caution">
    <text evidence="1">The sequence shown here is derived from an EMBL/GenBank/DDBJ whole genome shotgun (WGS) entry which is preliminary data.</text>
</comment>
<name>A0A8K0GJ23_IGNLU</name>
<gene>
    <name evidence="1" type="ORF">ILUMI_05004</name>
</gene>
<evidence type="ECO:0000313" key="1">
    <source>
        <dbReference type="EMBL" id="KAF2901186.1"/>
    </source>
</evidence>
<organism evidence="1 2">
    <name type="scientific">Ignelater luminosus</name>
    <name type="common">Cucubano</name>
    <name type="synonym">Pyrophorus luminosus</name>
    <dbReference type="NCBI Taxonomy" id="2038154"/>
    <lineage>
        <taxon>Eukaryota</taxon>
        <taxon>Metazoa</taxon>
        <taxon>Ecdysozoa</taxon>
        <taxon>Arthropoda</taxon>
        <taxon>Hexapoda</taxon>
        <taxon>Insecta</taxon>
        <taxon>Pterygota</taxon>
        <taxon>Neoptera</taxon>
        <taxon>Endopterygota</taxon>
        <taxon>Coleoptera</taxon>
        <taxon>Polyphaga</taxon>
        <taxon>Elateriformia</taxon>
        <taxon>Elateroidea</taxon>
        <taxon>Elateridae</taxon>
        <taxon>Agrypninae</taxon>
        <taxon>Pyrophorini</taxon>
        <taxon>Ignelater</taxon>
    </lineage>
</organism>
<dbReference type="Proteomes" id="UP000801492">
    <property type="component" value="Unassembled WGS sequence"/>
</dbReference>
<sequence length="94" mass="11087">MSRILIYIIIIFPLGIAEELCGYLLQGIYYARDLLPDASSFPPHIPRGSFKIVVQFRLFSYTFAELHLYIRVVDKPIDWNKIPKFERYQLSAYN</sequence>
<proteinExistence type="predicted"/>